<feature type="region of interest" description="Disordered" evidence="6">
    <location>
        <begin position="1"/>
        <end position="28"/>
    </location>
</feature>
<evidence type="ECO:0000313" key="8">
    <source>
        <dbReference type="EMBL" id="CAF1294351.1"/>
    </source>
</evidence>
<dbReference type="Pfam" id="PF04505">
    <property type="entry name" value="CD225"/>
    <property type="match status" value="1"/>
</dbReference>
<dbReference type="PANTHER" id="PTHR13999:SF10">
    <property type="entry name" value="INTERFERON-INDUCED TRANSMEMBRANE PROTEIN 5"/>
    <property type="match status" value="1"/>
</dbReference>
<evidence type="ECO:0000256" key="3">
    <source>
        <dbReference type="ARBA" id="ARBA00022692"/>
    </source>
</evidence>
<evidence type="ECO:0000256" key="6">
    <source>
        <dbReference type="SAM" id="MobiDB-lite"/>
    </source>
</evidence>
<comment type="similarity">
    <text evidence="2">Belongs to the CD225/Dispanin family.</text>
</comment>
<dbReference type="PANTHER" id="PTHR13999">
    <property type="entry name" value="INTERFERON INDUCIBLE TRANSMEMBRANE PROTEIN"/>
    <property type="match status" value="1"/>
</dbReference>
<evidence type="ECO:0000256" key="2">
    <source>
        <dbReference type="ARBA" id="ARBA00006843"/>
    </source>
</evidence>
<feature type="compositionally biased region" description="Pro residues" evidence="6">
    <location>
        <begin position="17"/>
        <end position="28"/>
    </location>
</feature>
<proteinExistence type="inferred from homology"/>
<comment type="caution">
    <text evidence="8">The sequence shown here is derived from an EMBL/GenBank/DDBJ whole genome shotgun (WGS) entry which is preliminary data.</text>
</comment>
<evidence type="ECO:0000313" key="9">
    <source>
        <dbReference type="Proteomes" id="UP000663828"/>
    </source>
</evidence>
<evidence type="ECO:0000256" key="1">
    <source>
        <dbReference type="ARBA" id="ARBA00004370"/>
    </source>
</evidence>
<comment type="subcellular location">
    <subcellularLocation>
        <location evidence="1">Membrane</location>
    </subcellularLocation>
</comment>
<dbReference type="AlphaFoldDB" id="A0A815D9Q8"/>
<keyword evidence="5 7" id="KW-0472">Membrane</keyword>
<dbReference type="GO" id="GO:0005886">
    <property type="term" value="C:plasma membrane"/>
    <property type="evidence" value="ECO:0007669"/>
    <property type="project" value="TreeGrafter"/>
</dbReference>
<keyword evidence="9" id="KW-1185">Reference proteome</keyword>
<organism evidence="8 9">
    <name type="scientific">Adineta ricciae</name>
    <name type="common">Rotifer</name>
    <dbReference type="NCBI Taxonomy" id="249248"/>
    <lineage>
        <taxon>Eukaryota</taxon>
        <taxon>Metazoa</taxon>
        <taxon>Spiralia</taxon>
        <taxon>Gnathifera</taxon>
        <taxon>Rotifera</taxon>
        <taxon>Eurotatoria</taxon>
        <taxon>Bdelloidea</taxon>
        <taxon>Adinetida</taxon>
        <taxon>Adinetidae</taxon>
        <taxon>Adineta</taxon>
    </lineage>
</organism>
<dbReference type="InterPro" id="IPR051517">
    <property type="entry name" value="IFITM_antiviral_protein"/>
</dbReference>
<gene>
    <name evidence="8" type="ORF">XAT740_LOCUS28512</name>
</gene>
<dbReference type="InterPro" id="IPR007593">
    <property type="entry name" value="CD225/Dispanin_fam"/>
</dbReference>
<dbReference type="Proteomes" id="UP000663828">
    <property type="component" value="Unassembled WGS sequence"/>
</dbReference>
<sequence>MKEMAYSAPYPANATMQPPPPPSSSQPPLYYPPQVQYVSPAATQNIRDWLPWSIINIFIGWGLAGILPLVFSILCRSHKRSNDFHSAQTMSTLALIFNILITIGGVLAWIGFIVWLVLYIKVINEIVNT</sequence>
<evidence type="ECO:0000256" key="4">
    <source>
        <dbReference type="ARBA" id="ARBA00022989"/>
    </source>
</evidence>
<feature type="transmembrane region" description="Helical" evidence="7">
    <location>
        <begin position="95"/>
        <end position="120"/>
    </location>
</feature>
<keyword evidence="4 7" id="KW-1133">Transmembrane helix</keyword>
<protein>
    <submittedName>
        <fullName evidence="8">Uncharacterized protein</fullName>
    </submittedName>
</protein>
<evidence type="ECO:0000256" key="5">
    <source>
        <dbReference type="ARBA" id="ARBA00023136"/>
    </source>
</evidence>
<dbReference type="EMBL" id="CAJNOR010002438">
    <property type="protein sequence ID" value="CAF1294351.1"/>
    <property type="molecule type" value="Genomic_DNA"/>
</dbReference>
<keyword evidence="3 7" id="KW-0812">Transmembrane</keyword>
<evidence type="ECO:0000256" key="7">
    <source>
        <dbReference type="SAM" id="Phobius"/>
    </source>
</evidence>
<accession>A0A815D9Q8</accession>
<name>A0A815D9Q8_ADIRI</name>
<reference evidence="8" key="1">
    <citation type="submission" date="2021-02" db="EMBL/GenBank/DDBJ databases">
        <authorList>
            <person name="Nowell W R."/>
        </authorList>
    </citation>
    <scope>NUCLEOTIDE SEQUENCE</scope>
</reference>
<feature type="transmembrane region" description="Helical" evidence="7">
    <location>
        <begin position="49"/>
        <end position="74"/>
    </location>
</feature>